<dbReference type="PANTHER" id="PTHR23513">
    <property type="entry name" value="INTEGRAL MEMBRANE EFFLUX PROTEIN-RELATED"/>
    <property type="match status" value="1"/>
</dbReference>
<protein>
    <submittedName>
        <fullName evidence="8">MFS transporter</fullName>
    </submittedName>
</protein>
<evidence type="ECO:0000256" key="6">
    <source>
        <dbReference type="SAM" id="Phobius"/>
    </source>
</evidence>
<dbReference type="PANTHER" id="PTHR23513:SF6">
    <property type="entry name" value="MAJOR FACILITATOR SUPERFAMILY ASSOCIATED DOMAIN-CONTAINING PROTEIN"/>
    <property type="match status" value="1"/>
</dbReference>
<dbReference type="InterPro" id="IPR036259">
    <property type="entry name" value="MFS_trans_sf"/>
</dbReference>
<feature type="transmembrane region" description="Helical" evidence="6">
    <location>
        <begin position="270"/>
        <end position="291"/>
    </location>
</feature>
<keyword evidence="5 6" id="KW-0472">Membrane</keyword>
<feature type="domain" description="Major facilitator superfamily (MFS) profile" evidence="7">
    <location>
        <begin position="236"/>
        <end position="426"/>
    </location>
</feature>
<feature type="transmembrane region" description="Helical" evidence="6">
    <location>
        <begin position="328"/>
        <end position="347"/>
    </location>
</feature>
<dbReference type="GO" id="GO:0022857">
    <property type="term" value="F:transmembrane transporter activity"/>
    <property type="evidence" value="ECO:0007669"/>
    <property type="project" value="InterPro"/>
</dbReference>
<dbReference type="CDD" id="cd06173">
    <property type="entry name" value="MFS_MefA_like"/>
    <property type="match status" value="1"/>
</dbReference>
<dbReference type="AlphaFoldDB" id="A0A4Q2SMZ4"/>
<evidence type="ECO:0000256" key="4">
    <source>
        <dbReference type="ARBA" id="ARBA00022989"/>
    </source>
</evidence>
<feature type="transmembrane region" description="Helical" evidence="6">
    <location>
        <begin position="119"/>
        <end position="143"/>
    </location>
</feature>
<dbReference type="EMBL" id="SDWV01000018">
    <property type="protein sequence ID" value="RYC07045.1"/>
    <property type="molecule type" value="Genomic_DNA"/>
</dbReference>
<dbReference type="OrthoDB" id="9815525at2"/>
<evidence type="ECO:0000256" key="3">
    <source>
        <dbReference type="ARBA" id="ARBA00022692"/>
    </source>
</evidence>
<feature type="transmembrane region" description="Helical" evidence="6">
    <location>
        <begin position="303"/>
        <end position="322"/>
    </location>
</feature>
<keyword evidence="2" id="KW-1003">Cell membrane</keyword>
<feature type="transmembrane region" description="Helical" evidence="6">
    <location>
        <begin position="67"/>
        <end position="84"/>
    </location>
</feature>
<feature type="transmembrane region" description="Helical" evidence="6">
    <location>
        <begin position="91"/>
        <end position="113"/>
    </location>
</feature>
<dbReference type="InterPro" id="IPR020846">
    <property type="entry name" value="MFS_dom"/>
</dbReference>
<reference evidence="8 9" key="1">
    <citation type="submission" date="2019-01" db="EMBL/GenBank/DDBJ databases">
        <title>Novel species of Nocardioides.</title>
        <authorList>
            <person name="Liu Q."/>
            <person name="X Y.-H."/>
        </authorList>
    </citation>
    <scope>NUCLEOTIDE SEQUENCE [LARGE SCALE GENOMIC DNA]</scope>
    <source>
        <strain evidence="8 9">HLT2-9</strain>
    </source>
</reference>
<proteinExistence type="predicted"/>
<feature type="transmembrane region" description="Helical" evidence="6">
    <location>
        <begin position="375"/>
        <end position="394"/>
    </location>
</feature>
<comment type="subcellular location">
    <subcellularLocation>
        <location evidence="1">Cell membrane</location>
        <topology evidence="1">Multi-pass membrane protein</topology>
    </subcellularLocation>
</comment>
<accession>A0A4Q2SMZ4</accession>
<dbReference type="Proteomes" id="UP000291101">
    <property type="component" value="Unassembled WGS sequence"/>
</dbReference>
<keyword evidence="4 6" id="KW-1133">Transmembrane helix</keyword>
<dbReference type="PRINTS" id="PR01988">
    <property type="entry name" value="EXPORTERBACE"/>
</dbReference>
<dbReference type="SUPFAM" id="SSF103473">
    <property type="entry name" value="MFS general substrate transporter"/>
    <property type="match status" value="1"/>
</dbReference>
<name>A0A4Q2SMZ4_9ACTN</name>
<evidence type="ECO:0000256" key="1">
    <source>
        <dbReference type="ARBA" id="ARBA00004651"/>
    </source>
</evidence>
<dbReference type="Pfam" id="PF07690">
    <property type="entry name" value="MFS_1"/>
    <property type="match status" value="1"/>
</dbReference>
<evidence type="ECO:0000256" key="2">
    <source>
        <dbReference type="ARBA" id="ARBA00022475"/>
    </source>
</evidence>
<dbReference type="InterPro" id="IPR011701">
    <property type="entry name" value="MFS"/>
</dbReference>
<evidence type="ECO:0000259" key="7">
    <source>
        <dbReference type="PROSITE" id="PS50850"/>
    </source>
</evidence>
<dbReference type="PROSITE" id="PS50850">
    <property type="entry name" value="MFS"/>
    <property type="match status" value="1"/>
</dbReference>
<sequence>MPTNLASRGWETSRVSDSGVFVSRSFSLYWRADAVSTLGTYVTLFALQALVLLTLDGTASDVGWLNASRWLPYLVFGLVVGALVDGRRRLPLMIGTDLVQAVLLLIVPLLWWLDALSLGALLVIVFAYGSAAVVNMAATMSFLPRLVEPAQLQPAHARVDGADAVGSMAGPALGGLLVSTIGAPLAVLVDSLTYLYSAITLRRIKVDEPPTRTGVTARGLLADIVEGVRWAYGRSGLRTLAIATHGWFVGHAIVGVVLAPYAFLTLDLTAFQFGLVGAIGGVGAVVGTTITTAVGRRLGTGRTIILCHSIITCGVVAMVLAGEPTSRAAAIALLMLGQGLYGLAMGMSNSHEMSYRQLVTPDELQARTNTTLRSINRAVIVVVAPIAGVLADAIGIRPMLVVAAVVFALVASGLASTSFRAVRAPA</sequence>
<organism evidence="8 9">
    <name type="scientific">Nocardioides zhouii</name>
    <dbReference type="NCBI Taxonomy" id="1168729"/>
    <lineage>
        <taxon>Bacteria</taxon>
        <taxon>Bacillati</taxon>
        <taxon>Actinomycetota</taxon>
        <taxon>Actinomycetes</taxon>
        <taxon>Propionibacteriales</taxon>
        <taxon>Nocardioidaceae</taxon>
        <taxon>Nocardioides</taxon>
    </lineage>
</organism>
<comment type="caution">
    <text evidence="8">The sequence shown here is derived from an EMBL/GenBank/DDBJ whole genome shotgun (WGS) entry which is preliminary data.</text>
</comment>
<dbReference type="GO" id="GO:0005886">
    <property type="term" value="C:plasma membrane"/>
    <property type="evidence" value="ECO:0007669"/>
    <property type="project" value="UniProtKB-SubCell"/>
</dbReference>
<evidence type="ECO:0000313" key="8">
    <source>
        <dbReference type="EMBL" id="RYC07045.1"/>
    </source>
</evidence>
<feature type="transmembrane region" description="Helical" evidence="6">
    <location>
        <begin position="400"/>
        <end position="422"/>
    </location>
</feature>
<keyword evidence="9" id="KW-1185">Reference proteome</keyword>
<gene>
    <name evidence="8" type="ORF">EUA94_16150</name>
</gene>
<dbReference type="Gene3D" id="1.20.1250.20">
    <property type="entry name" value="MFS general substrate transporter like domains"/>
    <property type="match status" value="1"/>
</dbReference>
<keyword evidence="3 6" id="KW-0812">Transmembrane</keyword>
<evidence type="ECO:0000313" key="9">
    <source>
        <dbReference type="Proteomes" id="UP000291101"/>
    </source>
</evidence>
<feature type="transmembrane region" description="Helical" evidence="6">
    <location>
        <begin position="34"/>
        <end position="55"/>
    </location>
</feature>
<evidence type="ECO:0000256" key="5">
    <source>
        <dbReference type="ARBA" id="ARBA00023136"/>
    </source>
</evidence>
<dbReference type="InterPro" id="IPR022324">
    <property type="entry name" value="Bacilysin_exporter_BacE_put"/>
</dbReference>
<feature type="transmembrane region" description="Helical" evidence="6">
    <location>
        <begin position="239"/>
        <end position="264"/>
    </location>
</feature>